<dbReference type="Pfam" id="PF00149">
    <property type="entry name" value="Metallophos"/>
    <property type="match status" value="1"/>
</dbReference>
<dbReference type="EMBL" id="MHOO01000004">
    <property type="protein sequence ID" value="OGZ64555.1"/>
    <property type="molecule type" value="Genomic_DNA"/>
</dbReference>
<evidence type="ECO:0000259" key="6">
    <source>
        <dbReference type="Pfam" id="PF00149"/>
    </source>
</evidence>
<comment type="caution">
    <text evidence="7">The sequence shown here is derived from an EMBL/GenBank/DDBJ whole genome shotgun (WGS) entry which is preliminary data.</text>
</comment>
<name>A0A1G2HQ45_9BACT</name>
<evidence type="ECO:0000256" key="1">
    <source>
        <dbReference type="ARBA" id="ARBA00022475"/>
    </source>
</evidence>
<keyword evidence="3" id="KW-0479">Metal-binding</keyword>
<evidence type="ECO:0000256" key="4">
    <source>
        <dbReference type="ARBA" id="ARBA00023136"/>
    </source>
</evidence>
<reference evidence="7 8" key="1">
    <citation type="journal article" date="2016" name="Nat. Commun.">
        <title>Thousands of microbial genomes shed light on interconnected biogeochemical processes in an aquifer system.</title>
        <authorList>
            <person name="Anantharaman K."/>
            <person name="Brown C.T."/>
            <person name="Hug L.A."/>
            <person name="Sharon I."/>
            <person name="Castelle C.J."/>
            <person name="Probst A.J."/>
            <person name="Thomas B.C."/>
            <person name="Singh A."/>
            <person name="Wilkins M.J."/>
            <person name="Karaoz U."/>
            <person name="Brodie E.L."/>
            <person name="Williams K.H."/>
            <person name="Hubbard S.S."/>
            <person name="Banfield J.F."/>
        </authorList>
    </citation>
    <scope>NUCLEOTIDE SEQUENCE [LARGE SCALE GENOMIC DNA]</scope>
</reference>
<evidence type="ECO:0000313" key="8">
    <source>
        <dbReference type="Proteomes" id="UP000176855"/>
    </source>
</evidence>
<sequence>MNETDILVISDIHLGSDICNAKMLLETLQSYEYRKLIIVGDLFQDGGVLNDEHFEVIKYLRAYREKIKCIDGNHDPVEESLVNGVIGIHVVKKYHWEMNGKKLCAMHGHQFDKWCFIFSEPFIDRFFLNFMWLLKMVTIKGWSLASWFESFHNEFSRRLADRAIKYARKKNIDMIICGHTHQPVHVKFRGKKSEVDYFNCGAWVENMCSFITIDKDCNIQLHLVSCSAS</sequence>
<dbReference type="SUPFAM" id="SSF56300">
    <property type="entry name" value="Metallo-dependent phosphatases"/>
    <property type="match status" value="1"/>
</dbReference>
<dbReference type="PANTHER" id="PTHR34990">
    <property type="entry name" value="UDP-2,3-DIACYLGLUCOSAMINE HYDROLASE-RELATED"/>
    <property type="match status" value="1"/>
</dbReference>
<dbReference type="InterPro" id="IPR043461">
    <property type="entry name" value="LpxH-like"/>
</dbReference>
<feature type="domain" description="Calcineurin-like phosphoesterase" evidence="6">
    <location>
        <begin position="6"/>
        <end position="183"/>
    </location>
</feature>
<evidence type="ECO:0000256" key="3">
    <source>
        <dbReference type="ARBA" id="ARBA00022723"/>
    </source>
</evidence>
<organism evidence="7 8">
    <name type="scientific">Candidatus Staskawiczbacteria bacterium RIFCSPHIGHO2_01_FULL_39_25</name>
    <dbReference type="NCBI Taxonomy" id="1802202"/>
    <lineage>
        <taxon>Bacteria</taxon>
        <taxon>Candidatus Staskawicziibacteriota</taxon>
    </lineage>
</organism>
<protein>
    <recommendedName>
        <fullName evidence="6">Calcineurin-like phosphoesterase domain-containing protein</fullName>
    </recommendedName>
</protein>
<evidence type="ECO:0000256" key="5">
    <source>
        <dbReference type="ARBA" id="ARBA00023211"/>
    </source>
</evidence>
<dbReference type="GO" id="GO:0016020">
    <property type="term" value="C:membrane"/>
    <property type="evidence" value="ECO:0007669"/>
    <property type="project" value="GOC"/>
</dbReference>
<proteinExistence type="predicted"/>
<evidence type="ECO:0000313" key="7">
    <source>
        <dbReference type="EMBL" id="OGZ64555.1"/>
    </source>
</evidence>
<dbReference type="Proteomes" id="UP000176855">
    <property type="component" value="Unassembled WGS sequence"/>
</dbReference>
<dbReference type="GO" id="GO:0046872">
    <property type="term" value="F:metal ion binding"/>
    <property type="evidence" value="ECO:0007669"/>
    <property type="project" value="UniProtKB-KW"/>
</dbReference>
<dbReference type="InterPro" id="IPR004843">
    <property type="entry name" value="Calcineurin-like_PHP"/>
</dbReference>
<keyword evidence="5" id="KW-0464">Manganese</keyword>
<keyword evidence="4" id="KW-0472">Membrane</keyword>
<dbReference type="AlphaFoldDB" id="A0A1G2HQ45"/>
<dbReference type="GO" id="GO:0009245">
    <property type="term" value="P:lipid A biosynthetic process"/>
    <property type="evidence" value="ECO:0007669"/>
    <property type="project" value="TreeGrafter"/>
</dbReference>
<gene>
    <name evidence="7" type="ORF">A2730_02570</name>
</gene>
<keyword evidence="1" id="KW-1003">Cell membrane</keyword>
<keyword evidence="2" id="KW-0997">Cell inner membrane</keyword>
<dbReference type="Gene3D" id="3.60.21.10">
    <property type="match status" value="1"/>
</dbReference>
<accession>A0A1G2HQ45</accession>
<dbReference type="GO" id="GO:0008758">
    <property type="term" value="F:UDP-2,3-diacylglucosamine hydrolase activity"/>
    <property type="evidence" value="ECO:0007669"/>
    <property type="project" value="TreeGrafter"/>
</dbReference>
<evidence type="ECO:0000256" key="2">
    <source>
        <dbReference type="ARBA" id="ARBA00022519"/>
    </source>
</evidence>
<dbReference type="STRING" id="1802202.A2730_02570"/>
<dbReference type="InterPro" id="IPR029052">
    <property type="entry name" value="Metallo-depent_PP-like"/>
</dbReference>